<gene>
    <name evidence="3" type="ORF">SAMN04488055_2369</name>
</gene>
<dbReference type="EMBL" id="FSRA01000001">
    <property type="protein sequence ID" value="SIN97821.1"/>
    <property type="molecule type" value="Genomic_DNA"/>
</dbReference>
<dbReference type="RefSeq" id="WP_074239438.1">
    <property type="nucleotide sequence ID" value="NZ_FSRA01000001.1"/>
</dbReference>
<dbReference type="InterPro" id="IPR050807">
    <property type="entry name" value="TransReg_Diox_bact_type"/>
</dbReference>
<name>A0A1N6FRJ9_9BACT</name>
<sequence>MPTQAPDILILFGTNLRRIRKDKGFSQRELSSRCNIDNADISRMENGAINITLTTLQQLADAMDIAVWELLVPRL</sequence>
<evidence type="ECO:0000259" key="2">
    <source>
        <dbReference type="PROSITE" id="PS50943"/>
    </source>
</evidence>
<dbReference type="SMART" id="SM00530">
    <property type="entry name" value="HTH_XRE"/>
    <property type="match status" value="1"/>
</dbReference>
<evidence type="ECO:0000313" key="3">
    <source>
        <dbReference type="EMBL" id="SIN97821.1"/>
    </source>
</evidence>
<dbReference type="Pfam" id="PF01381">
    <property type="entry name" value="HTH_3"/>
    <property type="match status" value="1"/>
</dbReference>
<evidence type="ECO:0000256" key="1">
    <source>
        <dbReference type="ARBA" id="ARBA00023125"/>
    </source>
</evidence>
<dbReference type="AlphaFoldDB" id="A0A1N6FRJ9"/>
<dbReference type="InterPro" id="IPR001387">
    <property type="entry name" value="Cro/C1-type_HTH"/>
</dbReference>
<evidence type="ECO:0000313" key="4">
    <source>
        <dbReference type="Proteomes" id="UP000185003"/>
    </source>
</evidence>
<organism evidence="3 4">
    <name type="scientific">Chitinophaga niabensis</name>
    <dbReference type="NCBI Taxonomy" id="536979"/>
    <lineage>
        <taxon>Bacteria</taxon>
        <taxon>Pseudomonadati</taxon>
        <taxon>Bacteroidota</taxon>
        <taxon>Chitinophagia</taxon>
        <taxon>Chitinophagales</taxon>
        <taxon>Chitinophagaceae</taxon>
        <taxon>Chitinophaga</taxon>
    </lineage>
</organism>
<dbReference type="PROSITE" id="PS50943">
    <property type="entry name" value="HTH_CROC1"/>
    <property type="match status" value="1"/>
</dbReference>
<accession>A0A1N6FRJ9</accession>
<dbReference type="STRING" id="536979.SAMN04488055_2369"/>
<dbReference type="CDD" id="cd00093">
    <property type="entry name" value="HTH_XRE"/>
    <property type="match status" value="1"/>
</dbReference>
<protein>
    <submittedName>
        <fullName evidence="3">Helix-turn-helix domain-containing protein</fullName>
    </submittedName>
</protein>
<dbReference type="OrthoDB" id="678653at2"/>
<dbReference type="GO" id="GO:0003700">
    <property type="term" value="F:DNA-binding transcription factor activity"/>
    <property type="evidence" value="ECO:0007669"/>
    <property type="project" value="TreeGrafter"/>
</dbReference>
<keyword evidence="4" id="KW-1185">Reference proteome</keyword>
<dbReference type="Gene3D" id="1.10.260.40">
    <property type="entry name" value="lambda repressor-like DNA-binding domains"/>
    <property type="match status" value="1"/>
</dbReference>
<keyword evidence="1" id="KW-0238">DNA-binding</keyword>
<dbReference type="PANTHER" id="PTHR46797:SF1">
    <property type="entry name" value="METHYLPHOSPHONATE SYNTHASE"/>
    <property type="match status" value="1"/>
</dbReference>
<proteinExistence type="predicted"/>
<dbReference type="GO" id="GO:0005829">
    <property type="term" value="C:cytosol"/>
    <property type="evidence" value="ECO:0007669"/>
    <property type="project" value="TreeGrafter"/>
</dbReference>
<dbReference type="GO" id="GO:0003677">
    <property type="term" value="F:DNA binding"/>
    <property type="evidence" value="ECO:0007669"/>
    <property type="project" value="UniProtKB-KW"/>
</dbReference>
<dbReference type="Proteomes" id="UP000185003">
    <property type="component" value="Unassembled WGS sequence"/>
</dbReference>
<dbReference type="PANTHER" id="PTHR46797">
    <property type="entry name" value="HTH-TYPE TRANSCRIPTIONAL REGULATOR"/>
    <property type="match status" value="1"/>
</dbReference>
<dbReference type="SUPFAM" id="SSF47413">
    <property type="entry name" value="lambda repressor-like DNA-binding domains"/>
    <property type="match status" value="1"/>
</dbReference>
<reference evidence="4" key="1">
    <citation type="submission" date="2016-11" db="EMBL/GenBank/DDBJ databases">
        <authorList>
            <person name="Varghese N."/>
            <person name="Submissions S."/>
        </authorList>
    </citation>
    <scope>NUCLEOTIDE SEQUENCE [LARGE SCALE GENOMIC DNA]</scope>
    <source>
        <strain evidence="4">DSM 24787</strain>
    </source>
</reference>
<dbReference type="InterPro" id="IPR010982">
    <property type="entry name" value="Lambda_DNA-bd_dom_sf"/>
</dbReference>
<feature type="domain" description="HTH cro/C1-type" evidence="2">
    <location>
        <begin position="16"/>
        <end position="70"/>
    </location>
</feature>